<evidence type="ECO:0000313" key="2">
    <source>
        <dbReference type="EMBL" id="KIH99596.1"/>
    </source>
</evidence>
<feature type="region of interest" description="Disordered" evidence="1">
    <location>
        <begin position="1"/>
        <end position="38"/>
    </location>
</feature>
<keyword evidence="3" id="KW-1185">Reference proteome</keyword>
<dbReference type="EMBL" id="JROO01000010">
    <property type="protein sequence ID" value="KIH99596.1"/>
    <property type="molecule type" value="Genomic_DNA"/>
</dbReference>
<organism evidence="2 3">
    <name type="scientific">Streptomonospora alba</name>
    <dbReference type="NCBI Taxonomy" id="183763"/>
    <lineage>
        <taxon>Bacteria</taxon>
        <taxon>Bacillati</taxon>
        <taxon>Actinomycetota</taxon>
        <taxon>Actinomycetes</taxon>
        <taxon>Streptosporangiales</taxon>
        <taxon>Nocardiopsidaceae</taxon>
        <taxon>Streptomonospora</taxon>
    </lineage>
</organism>
<comment type="caution">
    <text evidence="2">The sequence shown here is derived from an EMBL/GenBank/DDBJ whole genome shotgun (WGS) entry which is preliminary data.</text>
</comment>
<dbReference type="AlphaFoldDB" id="A0A0C2JDX6"/>
<reference evidence="3" key="1">
    <citation type="journal article" date="2015" name="Chem. Biol.">
        <title>Structure, bioactivity, and resistance mechanism of streptomonomicin, an unusual lasso Peptide from an understudied halophilic actinomycete.</title>
        <authorList>
            <person name="Metelev M."/>
            <person name="Tietz J.I."/>
            <person name="Melby J.O."/>
            <person name="Blair P.M."/>
            <person name="Zhu L."/>
            <person name="Livnat I."/>
            <person name="Severinov K."/>
            <person name="Mitchell D.A."/>
        </authorList>
    </citation>
    <scope>NUCLEOTIDE SEQUENCE [LARGE SCALE GENOMIC DNA]</scope>
    <source>
        <strain evidence="3">YIM 90003</strain>
    </source>
</reference>
<sequence>MTRIASRVDRRRRLDARPAGPGHTVVDDHRSHAVEGTEQCANERGADVLPQNHSDIPASGEPFRCDDHAVVDDVYRRTRVLRSNGNAAGLRCRSVPEHEDDVGRIDSRAPGPTTPVTQE</sequence>
<feature type="compositionally biased region" description="Basic and acidic residues" evidence="1">
    <location>
        <begin position="25"/>
        <end position="35"/>
    </location>
</feature>
<gene>
    <name evidence="2" type="ORF">LP52_06940</name>
</gene>
<name>A0A0C2JDX6_9ACTN</name>
<dbReference type="Proteomes" id="UP000031675">
    <property type="component" value="Unassembled WGS sequence"/>
</dbReference>
<evidence type="ECO:0000256" key="1">
    <source>
        <dbReference type="SAM" id="MobiDB-lite"/>
    </source>
</evidence>
<feature type="region of interest" description="Disordered" evidence="1">
    <location>
        <begin position="85"/>
        <end position="119"/>
    </location>
</feature>
<feature type="compositionally biased region" description="Basic and acidic residues" evidence="1">
    <location>
        <begin position="94"/>
        <end position="107"/>
    </location>
</feature>
<proteinExistence type="predicted"/>
<evidence type="ECO:0000313" key="3">
    <source>
        <dbReference type="Proteomes" id="UP000031675"/>
    </source>
</evidence>
<protein>
    <submittedName>
        <fullName evidence="2">Uncharacterized protein</fullName>
    </submittedName>
</protein>
<accession>A0A0C2JDX6</accession>